<organism evidence="3 4">
    <name type="scientific">Kitasatospora paranensis</name>
    <dbReference type="NCBI Taxonomy" id="258053"/>
    <lineage>
        <taxon>Bacteria</taxon>
        <taxon>Bacillati</taxon>
        <taxon>Actinomycetota</taxon>
        <taxon>Actinomycetes</taxon>
        <taxon>Kitasatosporales</taxon>
        <taxon>Streptomycetaceae</taxon>
        <taxon>Kitasatospora</taxon>
    </lineage>
</organism>
<keyword evidence="4" id="KW-1185">Reference proteome</keyword>
<evidence type="ECO:0000259" key="2">
    <source>
        <dbReference type="PROSITE" id="PS50975"/>
    </source>
</evidence>
<feature type="domain" description="ATP-grasp" evidence="2">
    <location>
        <begin position="100"/>
        <end position="286"/>
    </location>
</feature>
<dbReference type="Proteomes" id="UP001596435">
    <property type="component" value="Unassembled WGS sequence"/>
</dbReference>
<name>A0ABW2G562_9ACTN</name>
<dbReference type="PANTHER" id="PTHR39217">
    <property type="match status" value="1"/>
</dbReference>
<protein>
    <submittedName>
        <fullName evidence="3">RimK family alpha-L-glutamate ligase</fullName>
    </submittedName>
</protein>
<evidence type="ECO:0000256" key="1">
    <source>
        <dbReference type="PROSITE-ProRule" id="PRU00409"/>
    </source>
</evidence>
<sequence length="289" mass="30428">MSDLSSPRATVAYVTSRDAPDMEIGIALEAFGRVGLAAEAVVWDDPAADWAGYTAAVVRSTWDYTTRRSEFLAWAHRTAALTTLCNPAAVLEWNTDKTYLRTLAGAGVPVVPTAWVGPGDPLGEETAHWPELVVKPTVSVGARDTVRTTDRAVAAAHAAALGAAGRTAMVQPYLPMVESEGETSLLFIGGEFSHAIRRGPMLAGAGGGFTDTARQPDADQLAAAEQVLAAVPERADLLYARVDLVRAPDGAPLLIELELAEPRLFLSHHPDAAGRLADALRSRLAAGTA</sequence>
<dbReference type="GO" id="GO:0016874">
    <property type="term" value="F:ligase activity"/>
    <property type="evidence" value="ECO:0007669"/>
    <property type="project" value="UniProtKB-KW"/>
</dbReference>
<dbReference type="RefSeq" id="WP_345709024.1">
    <property type="nucleotide sequence ID" value="NZ_BAABKV010000001.1"/>
</dbReference>
<dbReference type="PROSITE" id="PS50975">
    <property type="entry name" value="ATP_GRASP"/>
    <property type="match status" value="1"/>
</dbReference>
<dbReference type="SUPFAM" id="SSF56059">
    <property type="entry name" value="Glutathione synthetase ATP-binding domain-like"/>
    <property type="match status" value="1"/>
</dbReference>
<gene>
    <name evidence="3" type="ORF">ACFQMG_27755</name>
</gene>
<keyword evidence="3" id="KW-0436">Ligase</keyword>
<dbReference type="InterPro" id="IPR053191">
    <property type="entry name" value="DcsG_Biosynth_Enzyme"/>
</dbReference>
<comment type="caution">
    <text evidence="3">The sequence shown here is derived from an EMBL/GenBank/DDBJ whole genome shotgun (WGS) entry which is preliminary data.</text>
</comment>
<keyword evidence="1" id="KW-0067">ATP-binding</keyword>
<accession>A0ABW2G562</accession>
<reference evidence="4" key="1">
    <citation type="journal article" date="2019" name="Int. J. Syst. Evol. Microbiol.">
        <title>The Global Catalogue of Microorganisms (GCM) 10K type strain sequencing project: providing services to taxonomists for standard genome sequencing and annotation.</title>
        <authorList>
            <consortium name="The Broad Institute Genomics Platform"/>
            <consortium name="The Broad Institute Genome Sequencing Center for Infectious Disease"/>
            <person name="Wu L."/>
            <person name="Ma J."/>
        </authorList>
    </citation>
    <scope>NUCLEOTIDE SEQUENCE [LARGE SCALE GENOMIC DNA]</scope>
    <source>
        <strain evidence="4">CGMCC 1.12859</strain>
    </source>
</reference>
<keyword evidence="1" id="KW-0547">Nucleotide-binding</keyword>
<dbReference type="EMBL" id="JBHTAJ010000066">
    <property type="protein sequence ID" value="MFC7183347.1"/>
    <property type="molecule type" value="Genomic_DNA"/>
</dbReference>
<proteinExistence type="predicted"/>
<dbReference type="PANTHER" id="PTHR39217:SF1">
    <property type="entry name" value="GLUTATHIONE SYNTHETASE"/>
    <property type="match status" value="1"/>
</dbReference>
<evidence type="ECO:0000313" key="3">
    <source>
        <dbReference type="EMBL" id="MFC7183347.1"/>
    </source>
</evidence>
<evidence type="ECO:0000313" key="4">
    <source>
        <dbReference type="Proteomes" id="UP001596435"/>
    </source>
</evidence>
<dbReference type="InterPro" id="IPR011761">
    <property type="entry name" value="ATP-grasp"/>
</dbReference>